<keyword evidence="7" id="KW-0675">Receptor</keyword>
<dbReference type="PANTHER" id="PTHR26391">
    <property type="entry name" value="INACTIVE TYROSINE-PROTEIN KINASE 7"/>
    <property type="match status" value="1"/>
</dbReference>
<dbReference type="PROSITE" id="PS50026">
    <property type="entry name" value="EGF_3"/>
    <property type="match status" value="1"/>
</dbReference>
<dbReference type="InterPro" id="IPR002049">
    <property type="entry name" value="LE_dom"/>
</dbReference>
<dbReference type="GO" id="GO:0030154">
    <property type="term" value="P:cell differentiation"/>
    <property type="evidence" value="ECO:0007669"/>
    <property type="project" value="UniProtKB-ARBA"/>
</dbReference>
<evidence type="ECO:0000313" key="7">
    <source>
        <dbReference type="EMBL" id="KAJ8040895.1"/>
    </source>
</evidence>
<dbReference type="InterPro" id="IPR000742">
    <property type="entry name" value="EGF"/>
</dbReference>
<dbReference type="PROSITE" id="PS50853">
    <property type="entry name" value="FN3"/>
    <property type="match status" value="1"/>
</dbReference>
<dbReference type="CDD" id="cd00054">
    <property type="entry name" value="EGF_CA"/>
    <property type="match status" value="1"/>
</dbReference>
<feature type="chain" id="PRO_5040504576" evidence="3">
    <location>
        <begin position="19"/>
        <end position="749"/>
    </location>
</feature>
<dbReference type="EMBL" id="JAIZAY010000006">
    <property type="protein sequence ID" value="KAJ8040895.1"/>
    <property type="molecule type" value="Genomic_DNA"/>
</dbReference>
<dbReference type="PANTHER" id="PTHR26391:SF18">
    <property type="entry name" value="PROTEIN KINASE RECEPTOR TIE-1, PUTATIVE-RELATED"/>
    <property type="match status" value="1"/>
</dbReference>
<dbReference type="InterPro" id="IPR036116">
    <property type="entry name" value="FN3_sf"/>
</dbReference>
<keyword evidence="2" id="KW-0812">Transmembrane</keyword>
<accession>A0A9Q1CA24</accession>
<keyword evidence="1" id="KW-1015">Disulfide bond</keyword>
<dbReference type="InterPro" id="IPR007110">
    <property type="entry name" value="Ig-like_dom"/>
</dbReference>
<dbReference type="CDD" id="cd00063">
    <property type="entry name" value="FN3"/>
    <property type="match status" value="1"/>
</dbReference>
<feature type="domain" description="EGF-like" evidence="4">
    <location>
        <begin position="233"/>
        <end position="260"/>
    </location>
</feature>
<feature type="domain" description="Ig-like" evidence="5">
    <location>
        <begin position="130"/>
        <end position="196"/>
    </location>
</feature>
<evidence type="ECO:0000256" key="3">
    <source>
        <dbReference type="SAM" id="SignalP"/>
    </source>
</evidence>
<feature type="disulfide bond" evidence="1">
    <location>
        <begin position="250"/>
        <end position="259"/>
    </location>
</feature>
<evidence type="ECO:0000256" key="2">
    <source>
        <dbReference type="SAM" id="Phobius"/>
    </source>
</evidence>
<dbReference type="CDD" id="cd00055">
    <property type="entry name" value="EGF_Lam"/>
    <property type="match status" value="1"/>
</dbReference>
<dbReference type="FunFam" id="2.170.300.10:FF:000003">
    <property type="entry name" value="tyrosine-protein kinase receptor Tie-1 isoform X1"/>
    <property type="match status" value="1"/>
</dbReference>
<keyword evidence="2" id="KW-0472">Membrane</keyword>
<evidence type="ECO:0000259" key="5">
    <source>
        <dbReference type="PROSITE" id="PS50835"/>
    </source>
</evidence>
<protein>
    <submittedName>
        <fullName evidence="7">Angiopoietin-1 receptor</fullName>
    </submittedName>
</protein>
<dbReference type="Gene3D" id="2.60.40.10">
    <property type="entry name" value="Immunoglobulins"/>
    <property type="match status" value="2"/>
</dbReference>
<keyword evidence="1" id="KW-0245">EGF-like domain</keyword>
<sequence>MMHVFGVIALSLISCICAQEQVRMTLLSIHHFNSEANGEYQCHLSDPDETGTTVTSFRTVDTRNGGDSNNPEPPDPVYQGADLIPHHKISLNDNGNDEWFGVFGCNAAKIGKRESRISTTRMRSDADFVPANELFTQTVNTGDENVSITINSPTGKPTEGIRWRKDNSQLISSQSGSAIFLIPGPIQLSDAGTYECHYNGERDIAKQGLNLLVVRAACAANRWGPPDCTGVCDSCYNGGICDENNGRCVCPPGFMGDNCLEACGGNRFGRTCEIRCASKDNQGKCGNYLFCLVHPFGCRCNTGWQGLACDTACHGNTFGASCLQSCHCVSNQCDRYTGRCTGSDNSCKLGWTGDNCQECEGNYFGSNCTQECHCSKENCERESGLCKSGGCLPQWVDLYPPFSCQTGLENITYTKMNPEVPVPVTCQAVEGPGGNLSSLQLVLSKNSESLVDDDITAGEISEDATTRNFMVTNIHQGDMLHCQLRNGTGKLAFLSLSVEAFDLPVLPSAPVNISVDGSSVTISWPAWDETTDVGDPPLVGYIPYYKVREENDWEPHEMVSPQTLIYTFTSLNPNTYYSFSVSAVREGQGGEGSKSPELSVRTAYDVSLDIKVFAVAASVIVPIVMILIMVVVVFICHRCRKSSGETPPEPEVEVTYENEACGDTDDYSTIYNDHMKSQSTTFQGLETKESIKHSTKTDDAGYEIPIPTSNRNNIQVSNVTGENTEENVEIAQSYYEDSDKISVYINLQK</sequence>
<dbReference type="SMART" id="SM00060">
    <property type="entry name" value="FN3"/>
    <property type="match status" value="1"/>
</dbReference>
<comment type="caution">
    <text evidence="1">Lacks conserved residue(s) required for the propagation of feature annotation.</text>
</comment>
<keyword evidence="3" id="KW-0732">Signal</keyword>
<name>A0A9Q1CA24_HOLLE</name>
<evidence type="ECO:0000256" key="1">
    <source>
        <dbReference type="PROSITE-ProRule" id="PRU00076"/>
    </source>
</evidence>
<dbReference type="OrthoDB" id="192253at2759"/>
<dbReference type="PROSITE" id="PS00022">
    <property type="entry name" value="EGF_1"/>
    <property type="match status" value="1"/>
</dbReference>
<dbReference type="SMART" id="SM00181">
    <property type="entry name" value="EGF"/>
    <property type="match status" value="2"/>
</dbReference>
<dbReference type="InterPro" id="IPR013783">
    <property type="entry name" value="Ig-like_fold"/>
</dbReference>
<dbReference type="InterPro" id="IPR036179">
    <property type="entry name" value="Ig-like_dom_sf"/>
</dbReference>
<organism evidence="7 8">
    <name type="scientific">Holothuria leucospilota</name>
    <name type="common">Black long sea cucumber</name>
    <name type="synonym">Mertensiothuria leucospilota</name>
    <dbReference type="NCBI Taxonomy" id="206669"/>
    <lineage>
        <taxon>Eukaryota</taxon>
        <taxon>Metazoa</taxon>
        <taxon>Echinodermata</taxon>
        <taxon>Eleutherozoa</taxon>
        <taxon>Echinozoa</taxon>
        <taxon>Holothuroidea</taxon>
        <taxon>Aspidochirotacea</taxon>
        <taxon>Aspidochirotida</taxon>
        <taxon>Holothuriidae</taxon>
        <taxon>Holothuria</taxon>
    </lineage>
</organism>
<dbReference type="SUPFAM" id="SSF48726">
    <property type="entry name" value="Immunoglobulin"/>
    <property type="match status" value="1"/>
</dbReference>
<evidence type="ECO:0000259" key="6">
    <source>
        <dbReference type="PROSITE" id="PS50853"/>
    </source>
</evidence>
<reference evidence="7" key="1">
    <citation type="submission" date="2021-10" db="EMBL/GenBank/DDBJ databases">
        <title>Tropical sea cucumber genome reveals ecological adaptation and Cuvierian tubules defense mechanism.</title>
        <authorList>
            <person name="Chen T."/>
        </authorList>
    </citation>
    <scope>NUCLEOTIDE SEQUENCE</scope>
    <source>
        <strain evidence="7">Nanhai2018</strain>
        <tissue evidence="7">Muscle</tissue>
    </source>
</reference>
<feature type="transmembrane region" description="Helical" evidence="2">
    <location>
        <begin position="612"/>
        <end position="636"/>
    </location>
</feature>
<comment type="caution">
    <text evidence="7">The sequence shown here is derived from an EMBL/GenBank/DDBJ whole genome shotgun (WGS) entry which is preliminary data.</text>
</comment>
<dbReference type="Gene3D" id="2.170.300.10">
    <property type="entry name" value="Tie2 ligand-binding domain superfamily"/>
    <property type="match status" value="1"/>
</dbReference>
<dbReference type="InterPro" id="IPR003961">
    <property type="entry name" value="FN3_dom"/>
</dbReference>
<dbReference type="PROSITE" id="PS50835">
    <property type="entry name" value="IG_LIKE"/>
    <property type="match status" value="1"/>
</dbReference>
<keyword evidence="8" id="KW-1185">Reference proteome</keyword>
<feature type="domain" description="Fibronectin type-III" evidence="6">
    <location>
        <begin position="506"/>
        <end position="605"/>
    </location>
</feature>
<keyword evidence="2" id="KW-1133">Transmembrane helix</keyword>
<dbReference type="AlphaFoldDB" id="A0A9Q1CA24"/>
<feature type="signal peptide" evidence="3">
    <location>
        <begin position="1"/>
        <end position="18"/>
    </location>
</feature>
<evidence type="ECO:0000313" key="8">
    <source>
        <dbReference type="Proteomes" id="UP001152320"/>
    </source>
</evidence>
<evidence type="ECO:0000259" key="4">
    <source>
        <dbReference type="PROSITE" id="PS50026"/>
    </source>
</evidence>
<dbReference type="SUPFAM" id="SSF49265">
    <property type="entry name" value="Fibronectin type III"/>
    <property type="match status" value="1"/>
</dbReference>
<gene>
    <name evidence="7" type="ORF">HOLleu_15332</name>
</gene>
<dbReference type="Proteomes" id="UP001152320">
    <property type="component" value="Chromosome 6"/>
</dbReference>
<proteinExistence type="predicted"/>